<reference evidence="2 3" key="1">
    <citation type="journal article" date="2018" name="Sci. Rep.">
        <title>Genomic signatures of local adaptation to the degree of environmental predictability in rotifers.</title>
        <authorList>
            <person name="Franch-Gras L."/>
            <person name="Hahn C."/>
            <person name="Garcia-Roger E.M."/>
            <person name="Carmona M.J."/>
            <person name="Serra M."/>
            <person name="Gomez A."/>
        </authorList>
    </citation>
    <scope>NUCLEOTIDE SEQUENCE [LARGE SCALE GENOMIC DNA]</scope>
    <source>
        <strain evidence="2">HYR1</strain>
    </source>
</reference>
<name>A0A3M7QJM9_BRAPC</name>
<evidence type="ECO:0000313" key="3">
    <source>
        <dbReference type="Proteomes" id="UP000276133"/>
    </source>
</evidence>
<keyword evidence="3" id="KW-1185">Reference proteome</keyword>
<accession>A0A3M7QJM9</accession>
<gene>
    <name evidence="2" type="ORF">BpHYR1_045862</name>
</gene>
<comment type="caution">
    <text evidence="2">The sequence shown here is derived from an EMBL/GenBank/DDBJ whole genome shotgun (WGS) entry which is preliminary data.</text>
</comment>
<protein>
    <submittedName>
        <fullName evidence="2">Uncharacterized protein</fullName>
    </submittedName>
</protein>
<evidence type="ECO:0000256" key="1">
    <source>
        <dbReference type="SAM" id="MobiDB-lite"/>
    </source>
</evidence>
<proteinExistence type="predicted"/>
<dbReference type="AlphaFoldDB" id="A0A3M7QJM9"/>
<organism evidence="2 3">
    <name type="scientific">Brachionus plicatilis</name>
    <name type="common">Marine rotifer</name>
    <name type="synonym">Brachionus muelleri</name>
    <dbReference type="NCBI Taxonomy" id="10195"/>
    <lineage>
        <taxon>Eukaryota</taxon>
        <taxon>Metazoa</taxon>
        <taxon>Spiralia</taxon>
        <taxon>Gnathifera</taxon>
        <taxon>Rotifera</taxon>
        <taxon>Eurotatoria</taxon>
        <taxon>Monogononta</taxon>
        <taxon>Pseudotrocha</taxon>
        <taxon>Ploima</taxon>
        <taxon>Brachionidae</taxon>
        <taxon>Brachionus</taxon>
    </lineage>
</organism>
<dbReference type="Proteomes" id="UP000276133">
    <property type="component" value="Unassembled WGS sequence"/>
</dbReference>
<dbReference type="EMBL" id="REGN01005896">
    <property type="protein sequence ID" value="RNA11657.1"/>
    <property type="molecule type" value="Genomic_DNA"/>
</dbReference>
<sequence>MTRKFSILNNMSWKLKKQNGKKAASKTVRPSRPCRLSNPIRDAGRSIHTLIESVEKATINQPQNQLDFQ</sequence>
<feature type="region of interest" description="Disordered" evidence="1">
    <location>
        <begin position="16"/>
        <end position="40"/>
    </location>
</feature>
<evidence type="ECO:0000313" key="2">
    <source>
        <dbReference type="EMBL" id="RNA11657.1"/>
    </source>
</evidence>